<reference evidence="2 3" key="1">
    <citation type="submission" date="2024-04" db="EMBL/GenBank/DDBJ databases">
        <title>Tritrichomonas musculus Genome.</title>
        <authorList>
            <person name="Alves-Ferreira E."/>
            <person name="Grigg M."/>
            <person name="Lorenzi H."/>
            <person name="Galac M."/>
        </authorList>
    </citation>
    <scope>NUCLEOTIDE SEQUENCE [LARGE SCALE GENOMIC DNA]</scope>
    <source>
        <strain evidence="2 3">EAF2021</strain>
    </source>
</reference>
<organism evidence="2 3">
    <name type="scientific">Tritrichomonas musculus</name>
    <dbReference type="NCBI Taxonomy" id="1915356"/>
    <lineage>
        <taxon>Eukaryota</taxon>
        <taxon>Metamonada</taxon>
        <taxon>Parabasalia</taxon>
        <taxon>Tritrichomonadida</taxon>
        <taxon>Tritrichomonadidae</taxon>
        <taxon>Tritrichomonas</taxon>
    </lineage>
</organism>
<dbReference type="SMART" id="SM00220">
    <property type="entry name" value="S_TKc"/>
    <property type="match status" value="1"/>
</dbReference>
<feature type="domain" description="Protein kinase" evidence="1">
    <location>
        <begin position="24"/>
        <end position="284"/>
    </location>
</feature>
<comment type="caution">
    <text evidence="2">The sequence shown here is derived from an EMBL/GenBank/DDBJ whole genome shotgun (WGS) entry which is preliminary data.</text>
</comment>
<dbReference type="EMBL" id="JAPFFF010000012">
    <property type="protein sequence ID" value="KAK8876437.1"/>
    <property type="molecule type" value="Genomic_DNA"/>
</dbReference>
<proteinExistence type="predicted"/>
<evidence type="ECO:0000313" key="3">
    <source>
        <dbReference type="Proteomes" id="UP001470230"/>
    </source>
</evidence>
<sequence>MSNELNLSLKENQDMEIPEMIDHYRIIRLILESYASVVCFGFQTDTMLKCAIKFIPIQYFEQKPDQIDILRMVKHDHIINIIDFFQYPKFVAMVMPYAIKDLFDYVVYDGPISEHITCRIIHDLLEAVNYLHSNNIWHCNITPEQVLIKEDTIDGPFIQLSGFQSAKHVNSQEITGPAPGLVNYAAYELLDFNGNLVTLKRNATYSNKIDIWSVGIIMFILLTRKTSFDIQSQKGIESMKSGEIPLDDLDGHVSDCAIDLIRNMLQFDPDERFSAAQALAHPWFNQMH</sequence>
<evidence type="ECO:0000313" key="2">
    <source>
        <dbReference type="EMBL" id="KAK8876437.1"/>
    </source>
</evidence>
<dbReference type="PANTHER" id="PTHR24347">
    <property type="entry name" value="SERINE/THREONINE-PROTEIN KINASE"/>
    <property type="match status" value="1"/>
</dbReference>
<dbReference type="InterPro" id="IPR011009">
    <property type="entry name" value="Kinase-like_dom_sf"/>
</dbReference>
<dbReference type="InterPro" id="IPR000719">
    <property type="entry name" value="Prot_kinase_dom"/>
</dbReference>
<accession>A0ABR2JFQ5</accession>
<dbReference type="PROSITE" id="PS50011">
    <property type="entry name" value="PROTEIN_KINASE_DOM"/>
    <property type="match status" value="1"/>
</dbReference>
<name>A0ABR2JFQ5_9EUKA</name>
<dbReference type="Gene3D" id="1.10.510.10">
    <property type="entry name" value="Transferase(Phosphotransferase) domain 1"/>
    <property type="match status" value="1"/>
</dbReference>
<dbReference type="SUPFAM" id="SSF56112">
    <property type="entry name" value="Protein kinase-like (PK-like)"/>
    <property type="match status" value="1"/>
</dbReference>
<protein>
    <recommendedName>
        <fullName evidence="1">Protein kinase domain-containing protein</fullName>
    </recommendedName>
</protein>
<gene>
    <name evidence="2" type="ORF">M9Y10_006646</name>
</gene>
<keyword evidence="3" id="KW-1185">Reference proteome</keyword>
<dbReference type="Gene3D" id="3.30.200.20">
    <property type="entry name" value="Phosphorylase Kinase, domain 1"/>
    <property type="match status" value="1"/>
</dbReference>
<evidence type="ECO:0000259" key="1">
    <source>
        <dbReference type="PROSITE" id="PS50011"/>
    </source>
</evidence>
<dbReference type="Proteomes" id="UP001470230">
    <property type="component" value="Unassembled WGS sequence"/>
</dbReference>
<dbReference type="Pfam" id="PF00069">
    <property type="entry name" value="Pkinase"/>
    <property type="match status" value="1"/>
</dbReference>